<gene>
    <name evidence="1" type="ORF">BCR38DRAFT_404758</name>
</gene>
<name>A0A1Y2ELH6_9PEZI</name>
<dbReference type="AlphaFoldDB" id="A0A1Y2ELH6"/>
<protein>
    <submittedName>
        <fullName evidence="1">Uncharacterized protein</fullName>
    </submittedName>
</protein>
<accession>A0A1Y2ELH6</accession>
<evidence type="ECO:0000313" key="2">
    <source>
        <dbReference type="Proteomes" id="UP000193689"/>
    </source>
</evidence>
<keyword evidence="2" id="KW-1185">Reference proteome</keyword>
<proteinExistence type="predicted"/>
<comment type="caution">
    <text evidence="1">The sequence shown here is derived from an EMBL/GenBank/DDBJ whole genome shotgun (WGS) entry which is preliminary data.</text>
</comment>
<dbReference type="Proteomes" id="UP000193689">
    <property type="component" value="Unassembled WGS sequence"/>
</dbReference>
<dbReference type="GeneID" id="63774088"/>
<reference evidence="1 2" key="1">
    <citation type="submission" date="2016-07" db="EMBL/GenBank/DDBJ databases">
        <title>Pervasive Adenine N6-methylation of Active Genes in Fungi.</title>
        <authorList>
            <consortium name="DOE Joint Genome Institute"/>
            <person name="Mondo S.J."/>
            <person name="Dannebaum R.O."/>
            <person name="Kuo R.C."/>
            <person name="Labutti K."/>
            <person name="Haridas S."/>
            <person name="Kuo A."/>
            <person name="Salamov A."/>
            <person name="Ahrendt S.R."/>
            <person name="Lipzen A."/>
            <person name="Sullivan W."/>
            <person name="Andreopoulos W.B."/>
            <person name="Clum A."/>
            <person name="Lindquist E."/>
            <person name="Daum C."/>
            <person name="Ramamoorthy G.K."/>
            <person name="Gryganskyi A."/>
            <person name="Culley D."/>
            <person name="Magnuson J.K."/>
            <person name="James T.Y."/>
            <person name="O'Malley M.A."/>
            <person name="Stajich J.E."/>
            <person name="Spatafora J.W."/>
            <person name="Visel A."/>
            <person name="Grigoriev I.V."/>
        </authorList>
    </citation>
    <scope>NUCLEOTIDE SEQUENCE [LARGE SCALE GENOMIC DNA]</scope>
    <source>
        <strain evidence="1 2">CBS 129021</strain>
    </source>
</reference>
<evidence type="ECO:0000313" key="1">
    <source>
        <dbReference type="EMBL" id="ORY71705.1"/>
    </source>
</evidence>
<dbReference type="InParanoid" id="A0A1Y2ELH6"/>
<sequence length="160" mass="17797">MAKYTLPITELAWLTTATSQPPSKTSKKVPSALWPRNKDDILESTPVCLRGVREGAWRCSSKSRTRQCFRGRDSGVTSIGTGTGERERRKKSISLSDSPVVSIGTVRVKGLDTALFAAEWADAKELLADYARPYAVQDGWLVQEKEGEEKEQFFLGLWMA</sequence>
<dbReference type="RefSeq" id="XP_040721297.1">
    <property type="nucleotide sequence ID" value="XM_040857876.1"/>
</dbReference>
<organism evidence="1 2">
    <name type="scientific">Pseudomassariella vexata</name>
    <dbReference type="NCBI Taxonomy" id="1141098"/>
    <lineage>
        <taxon>Eukaryota</taxon>
        <taxon>Fungi</taxon>
        <taxon>Dikarya</taxon>
        <taxon>Ascomycota</taxon>
        <taxon>Pezizomycotina</taxon>
        <taxon>Sordariomycetes</taxon>
        <taxon>Xylariomycetidae</taxon>
        <taxon>Amphisphaeriales</taxon>
        <taxon>Pseudomassariaceae</taxon>
        <taxon>Pseudomassariella</taxon>
    </lineage>
</organism>
<dbReference type="EMBL" id="MCFJ01000001">
    <property type="protein sequence ID" value="ORY71705.1"/>
    <property type="molecule type" value="Genomic_DNA"/>
</dbReference>